<dbReference type="SUPFAM" id="SSF53098">
    <property type="entry name" value="Ribonuclease H-like"/>
    <property type="match status" value="1"/>
</dbReference>
<dbReference type="Gene3D" id="3.40.50.300">
    <property type="entry name" value="P-loop containing nucleotide triphosphate hydrolases"/>
    <property type="match status" value="1"/>
</dbReference>
<dbReference type="Pfam" id="PF00929">
    <property type="entry name" value="RNase_T"/>
    <property type="match status" value="1"/>
</dbReference>
<dbReference type="RefSeq" id="WP_313794035.1">
    <property type="nucleotide sequence ID" value="NZ_CP102453.1"/>
</dbReference>
<sequence>MRKIAVVDIEATGPNFEKGDRMIQIAAVIYQEGQILGQHNMYINPEITIPQHIQQLTGISQEVVEKAPTFKQVASLWYERLKDCVIIAHNLAFDLVMLQESFMWANQIDFQPIALDTVKLAKILVPWADGFNLTQLAQYYQIPYTDAHDAASDAFLTMQLLSKLADEVLSLDKQTFQKMMPYIRQLPNDEQALFINPKEFRITTDINREVMIVNQVPKDAADFSLLSQLIVENMQRTDIRIIFEKMNPSIKNTELIEVISQIALTKSIVVGVESMNSLNWFSDQLSGLKRHREVVVIKKPKEFIHLAAFEELLVEKEVDTLNQQEIISIAATIRWLKQTKTGDYAEIREELVVQSLLEKYCRSTLVNQTNFYYQALLKRTKTADVILIETQMLSKALLERENYLKKRSILILNYEDWIEKERYLQQKKLPVSQLFTELQSVFDYYVYQASIQAGDSDIASLLNQLIDAVYQLLDILKHYVLKEKAVFSSVNRVESYLSPADVRELSIDHTLDVISSIAFDIQKKLKQSTMTTDYRLQQLMQLILDFKWLENGVYSLVKAQSTNQFIHDIELISRPLFIENPFVQHPQQEVYLFSRRFYDYKQKTGSYQWLKQNDFTPIKLPNQLEQSLTIEVPLAYMNEEGGMGDGVEDNQDLPLDQVSAIKQQIDFINDQKNKLNRRVLVIVPNQQAKELTYQMLKQSSSLMNQFGVLCPGIHGSLKRVLRRQDEMENSILILTSANVFSQQLDFSEIKRSILIQRLPFVNPKIPLLNAIANYYHFDSHLEFDQLHLPLMQSRLNDLLLQLAINSEYDKVYLFDDRIYTKYYSYQLRNNLNPWLNFSISDD</sequence>
<proteinExistence type="predicted"/>
<keyword evidence="2" id="KW-0378">Hydrolase</keyword>
<dbReference type="CDD" id="cd06127">
    <property type="entry name" value="DEDDh"/>
    <property type="match status" value="1"/>
</dbReference>
<reference evidence="2 3" key="1">
    <citation type="submission" date="2022-08" db="EMBL/GenBank/DDBJ databases">
        <title>Aerococcaceae sp. nov isolated from spoiled eye mask.</title>
        <authorList>
            <person name="Zhou G."/>
            <person name="Xie X.-B."/>
            <person name="Shi Q.-S."/>
            <person name="Wang Y.-S."/>
            <person name="Wen X."/>
            <person name="Peng H."/>
            <person name="Yang X.-J."/>
            <person name="Tao H.-B."/>
            <person name="Huang X.-M."/>
        </authorList>
    </citation>
    <scope>NUCLEOTIDE SEQUENCE [LARGE SCALE GENOMIC DNA]</scope>
    <source>
        <strain evidence="3">DM20194951</strain>
    </source>
</reference>
<dbReference type="Proteomes" id="UP001315967">
    <property type="component" value="Chromosome"/>
</dbReference>
<dbReference type="GO" id="GO:0004527">
    <property type="term" value="F:exonuclease activity"/>
    <property type="evidence" value="ECO:0007669"/>
    <property type="project" value="UniProtKB-KW"/>
</dbReference>
<gene>
    <name evidence="2" type="ORF">NRE15_02465</name>
</gene>
<dbReference type="InterPro" id="IPR012337">
    <property type="entry name" value="RNaseH-like_sf"/>
</dbReference>
<protein>
    <submittedName>
        <fullName evidence="2">Exonuclease domain-containing protein</fullName>
    </submittedName>
</protein>
<dbReference type="Pfam" id="PF13307">
    <property type="entry name" value="Helicase_C_2"/>
    <property type="match status" value="1"/>
</dbReference>
<name>A0ABY5P786_9LACT</name>
<accession>A0ABY5P786</accession>
<dbReference type="Gene3D" id="3.30.420.10">
    <property type="entry name" value="Ribonuclease H-like superfamily/Ribonuclease H"/>
    <property type="match status" value="1"/>
</dbReference>
<dbReference type="InterPro" id="IPR006555">
    <property type="entry name" value="ATP-dep_Helicase_C"/>
</dbReference>
<keyword evidence="2" id="KW-0540">Nuclease</keyword>
<dbReference type="EMBL" id="CP102453">
    <property type="protein sequence ID" value="UUX34534.1"/>
    <property type="molecule type" value="Genomic_DNA"/>
</dbReference>
<organism evidence="2 3">
    <name type="scientific">Fundicoccus culcitae</name>
    <dbReference type="NCBI Taxonomy" id="2969821"/>
    <lineage>
        <taxon>Bacteria</taxon>
        <taxon>Bacillati</taxon>
        <taxon>Bacillota</taxon>
        <taxon>Bacilli</taxon>
        <taxon>Lactobacillales</taxon>
        <taxon>Aerococcaceae</taxon>
        <taxon>Fundicoccus</taxon>
    </lineage>
</organism>
<dbReference type="InterPro" id="IPR027417">
    <property type="entry name" value="P-loop_NTPase"/>
</dbReference>
<evidence type="ECO:0000313" key="2">
    <source>
        <dbReference type="EMBL" id="UUX34534.1"/>
    </source>
</evidence>
<dbReference type="InterPro" id="IPR013520">
    <property type="entry name" value="Ribonucl_H"/>
</dbReference>
<dbReference type="PANTHER" id="PTHR30231:SF41">
    <property type="entry name" value="DNA POLYMERASE III SUBUNIT EPSILON"/>
    <property type="match status" value="1"/>
</dbReference>
<dbReference type="SMART" id="SM00479">
    <property type="entry name" value="EXOIII"/>
    <property type="match status" value="1"/>
</dbReference>
<keyword evidence="3" id="KW-1185">Reference proteome</keyword>
<dbReference type="PANTHER" id="PTHR30231">
    <property type="entry name" value="DNA POLYMERASE III SUBUNIT EPSILON"/>
    <property type="match status" value="1"/>
</dbReference>
<keyword evidence="2" id="KW-0269">Exonuclease</keyword>
<evidence type="ECO:0000259" key="1">
    <source>
        <dbReference type="SMART" id="SM00479"/>
    </source>
</evidence>
<feature type="domain" description="Exonuclease" evidence="1">
    <location>
        <begin position="3"/>
        <end position="170"/>
    </location>
</feature>
<dbReference type="InterPro" id="IPR036397">
    <property type="entry name" value="RNaseH_sf"/>
</dbReference>
<evidence type="ECO:0000313" key="3">
    <source>
        <dbReference type="Proteomes" id="UP001315967"/>
    </source>
</evidence>